<evidence type="ECO:0000313" key="3">
    <source>
        <dbReference type="EMBL" id="SEK99443.1"/>
    </source>
</evidence>
<evidence type="ECO:0000256" key="1">
    <source>
        <dbReference type="SAM" id="MobiDB-lite"/>
    </source>
</evidence>
<feature type="region of interest" description="Disordered" evidence="1">
    <location>
        <begin position="1"/>
        <end position="20"/>
    </location>
</feature>
<evidence type="ECO:0000256" key="2">
    <source>
        <dbReference type="SAM" id="Phobius"/>
    </source>
</evidence>
<name>A0A1H7LKC5_9BURK</name>
<keyword evidence="2" id="KW-0472">Membrane</keyword>
<keyword evidence="2" id="KW-1133">Transmembrane helix</keyword>
<feature type="transmembrane region" description="Helical" evidence="2">
    <location>
        <begin position="126"/>
        <end position="150"/>
    </location>
</feature>
<protein>
    <submittedName>
        <fullName evidence="3">Uncharacterized protein</fullName>
    </submittedName>
</protein>
<sequence length="157" mass="17171">MSYDEDWNRGRQGLLPNGRDNEAYREGLRAREAWMRETTSSPLVPHYGGAAPREVQPQPHAPFTLSGSARSGAMLFVVGYALYALTALHLSWPVLGARALLAAFAGLLAGVFFFAAVHIVKFAVKALVIVCAIALILQFFGMSAPMAWLLRTFDSLF</sequence>
<feature type="transmembrane region" description="Helical" evidence="2">
    <location>
        <begin position="99"/>
        <end position="120"/>
    </location>
</feature>
<gene>
    <name evidence="3" type="ORF">SAMN05192542_104396</name>
</gene>
<dbReference type="RefSeq" id="WP_090547728.1">
    <property type="nucleotide sequence ID" value="NZ_FNSR01000002.1"/>
</dbReference>
<organism evidence="3 4">
    <name type="scientific">Paraburkholderia caballeronis</name>
    <dbReference type="NCBI Taxonomy" id="416943"/>
    <lineage>
        <taxon>Bacteria</taxon>
        <taxon>Pseudomonadati</taxon>
        <taxon>Pseudomonadota</taxon>
        <taxon>Betaproteobacteria</taxon>
        <taxon>Burkholderiales</taxon>
        <taxon>Burkholderiaceae</taxon>
        <taxon>Paraburkholderia</taxon>
    </lineage>
</organism>
<evidence type="ECO:0000313" key="4">
    <source>
        <dbReference type="Proteomes" id="UP000199120"/>
    </source>
</evidence>
<feature type="transmembrane region" description="Helical" evidence="2">
    <location>
        <begin position="73"/>
        <end position="92"/>
    </location>
</feature>
<keyword evidence="2" id="KW-0812">Transmembrane</keyword>
<proteinExistence type="predicted"/>
<dbReference type="Proteomes" id="UP000199120">
    <property type="component" value="Unassembled WGS sequence"/>
</dbReference>
<reference evidence="4" key="1">
    <citation type="submission" date="2016-10" db="EMBL/GenBank/DDBJ databases">
        <authorList>
            <person name="Varghese N."/>
            <person name="Submissions S."/>
        </authorList>
    </citation>
    <scope>NUCLEOTIDE SEQUENCE [LARGE SCALE GENOMIC DNA]</scope>
    <source>
        <strain evidence="4">LMG 26416</strain>
    </source>
</reference>
<dbReference type="EMBL" id="FOAJ01000004">
    <property type="protein sequence ID" value="SEK99443.1"/>
    <property type="molecule type" value="Genomic_DNA"/>
</dbReference>
<dbReference type="AlphaFoldDB" id="A0A1H7LKC5"/>
<keyword evidence="4" id="KW-1185">Reference proteome</keyword>
<accession>A0A1H7LKC5</accession>